<evidence type="ECO:0000313" key="1">
    <source>
        <dbReference type="EMBL" id="EKR57215.1"/>
    </source>
</evidence>
<name>A0A0E2DAR0_LEPIR</name>
<reference evidence="1 2" key="1">
    <citation type="submission" date="2012-10" db="EMBL/GenBank/DDBJ databases">
        <authorList>
            <person name="Harkins D.M."/>
            <person name="Durkin A.S."/>
            <person name="Brinkac L.M."/>
            <person name="Haft D.H."/>
            <person name="Selengut J.D."/>
            <person name="Sanka R."/>
            <person name="DePew J."/>
            <person name="Purushe J."/>
            <person name="Chanthongthip A."/>
            <person name="Lattana O."/>
            <person name="Phetsouvanh R."/>
            <person name="Newton P.N."/>
            <person name="Vinetz J.M."/>
            <person name="Sutton G.G."/>
            <person name="Nierman W.C."/>
            <person name="Fouts D.E."/>
        </authorList>
    </citation>
    <scope>NUCLEOTIDE SEQUENCE [LARGE SCALE GENOMIC DNA]</scope>
    <source>
        <strain evidence="1 2">UI 12758</strain>
    </source>
</reference>
<accession>A0A0E2DAR0</accession>
<protein>
    <submittedName>
        <fullName evidence="1">Uncharacterized protein</fullName>
    </submittedName>
</protein>
<evidence type="ECO:0000313" key="2">
    <source>
        <dbReference type="Proteomes" id="UP000001340"/>
    </source>
</evidence>
<sequence>MKYSVFILLLITLSFSIYSDNQKLSITESPQDYSSEYRQKEYLEIIKLFESLFNKEYNDDIQKEVESLFKSFKGKSLTFSSLKREGSIHKLSNTYVFTSGYNDSYLNRLKKNSKNKKELYLTKFSFPSIYKNTGYNEIPDDIDKYISERPHLKIVTIAEMEREALYSILNEGYKKYAISGKIDHLQYQDNPRRLLIFIK</sequence>
<dbReference type="AlphaFoldDB" id="A0A0E2DAR0"/>
<dbReference type="RefSeq" id="WP_002122348.1">
    <property type="nucleotide sequence ID" value="NZ_AHNR02000004.1"/>
</dbReference>
<dbReference type="EMBL" id="AHNR02000004">
    <property type="protein sequence ID" value="EKR57215.1"/>
    <property type="molecule type" value="Genomic_DNA"/>
</dbReference>
<organism evidence="1 2">
    <name type="scientific">Leptospira interrogans str. UI 12758</name>
    <dbReference type="NCBI Taxonomy" id="1049938"/>
    <lineage>
        <taxon>Bacteria</taxon>
        <taxon>Pseudomonadati</taxon>
        <taxon>Spirochaetota</taxon>
        <taxon>Spirochaetia</taxon>
        <taxon>Leptospirales</taxon>
        <taxon>Leptospiraceae</taxon>
        <taxon>Leptospira</taxon>
    </lineage>
</organism>
<dbReference type="Proteomes" id="UP000001340">
    <property type="component" value="Unassembled WGS sequence"/>
</dbReference>
<comment type="caution">
    <text evidence="1">The sequence shown here is derived from an EMBL/GenBank/DDBJ whole genome shotgun (WGS) entry which is preliminary data.</text>
</comment>
<proteinExistence type="predicted"/>
<gene>
    <name evidence="1" type="ORF">LEP1GSC105_0192</name>
</gene>